<reference evidence="4" key="1">
    <citation type="submission" date="2010-07" db="EMBL/GenBank/DDBJ databases">
        <title>The genome sequence of Gaeumannomyces graminis var. tritici strain R3-111a-1.</title>
        <authorList>
            <consortium name="The Broad Institute Genome Sequencing Platform"/>
            <person name="Ma L.-J."/>
            <person name="Dead R."/>
            <person name="Young S."/>
            <person name="Zeng Q."/>
            <person name="Koehrsen M."/>
            <person name="Alvarado L."/>
            <person name="Berlin A."/>
            <person name="Chapman S.B."/>
            <person name="Chen Z."/>
            <person name="Freedman E."/>
            <person name="Gellesch M."/>
            <person name="Goldberg J."/>
            <person name="Griggs A."/>
            <person name="Gujja S."/>
            <person name="Heilman E.R."/>
            <person name="Heiman D."/>
            <person name="Hepburn T."/>
            <person name="Howarth C."/>
            <person name="Jen D."/>
            <person name="Larson L."/>
            <person name="Mehta T."/>
            <person name="Neiman D."/>
            <person name="Pearson M."/>
            <person name="Roberts A."/>
            <person name="Saif S."/>
            <person name="Shea T."/>
            <person name="Shenoy N."/>
            <person name="Sisk P."/>
            <person name="Stolte C."/>
            <person name="Sykes S."/>
            <person name="Walk T."/>
            <person name="White J."/>
            <person name="Yandava C."/>
            <person name="Haas B."/>
            <person name="Nusbaum C."/>
            <person name="Birren B."/>
        </authorList>
    </citation>
    <scope>NUCLEOTIDE SEQUENCE [LARGE SCALE GENOMIC DNA]</scope>
    <source>
        <strain evidence="4">R3-111a-1</strain>
    </source>
</reference>
<dbReference type="EMBL" id="GL385403">
    <property type="protein sequence ID" value="EJT69762.1"/>
    <property type="molecule type" value="Genomic_DNA"/>
</dbReference>
<dbReference type="InterPro" id="IPR051712">
    <property type="entry name" value="ARTD-AVP"/>
</dbReference>
<dbReference type="Proteomes" id="UP000006039">
    <property type="component" value="Unassembled WGS sequence"/>
</dbReference>
<dbReference type="OrthoDB" id="9514740at2759"/>
<reference evidence="2" key="3">
    <citation type="submission" date="2010-09" db="EMBL/GenBank/DDBJ databases">
        <title>Annotation of Gaeumannomyces graminis var. tritici R3-111a-1.</title>
        <authorList>
            <consortium name="The Broad Institute Genome Sequencing Platform"/>
            <person name="Ma L.-J."/>
            <person name="Dead R."/>
            <person name="Young S.K."/>
            <person name="Zeng Q."/>
            <person name="Gargeya S."/>
            <person name="Fitzgerald M."/>
            <person name="Haas B."/>
            <person name="Abouelleil A."/>
            <person name="Alvarado L."/>
            <person name="Arachchi H.M."/>
            <person name="Berlin A."/>
            <person name="Brown A."/>
            <person name="Chapman S.B."/>
            <person name="Chen Z."/>
            <person name="Dunbar C."/>
            <person name="Freedman E."/>
            <person name="Gearin G."/>
            <person name="Gellesch M."/>
            <person name="Goldberg J."/>
            <person name="Griggs A."/>
            <person name="Gujja S."/>
            <person name="Heiman D."/>
            <person name="Howarth C."/>
            <person name="Larson L."/>
            <person name="Lui A."/>
            <person name="MacDonald P.J.P."/>
            <person name="Mehta T."/>
            <person name="Montmayeur A."/>
            <person name="Murphy C."/>
            <person name="Neiman D."/>
            <person name="Pearson M."/>
            <person name="Priest M."/>
            <person name="Roberts A."/>
            <person name="Saif S."/>
            <person name="Shea T."/>
            <person name="Shenoy N."/>
            <person name="Sisk P."/>
            <person name="Stolte C."/>
            <person name="Sykes S."/>
            <person name="Yandava C."/>
            <person name="Wortman J."/>
            <person name="Nusbaum C."/>
            <person name="Birren B."/>
        </authorList>
    </citation>
    <scope>NUCLEOTIDE SEQUENCE</scope>
    <source>
        <strain evidence="2">R3-111a-1</strain>
    </source>
</reference>
<dbReference type="GO" id="GO:1990404">
    <property type="term" value="F:NAD+-protein mono-ADP-ribosyltransferase activity"/>
    <property type="evidence" value="ECO:0007669"/>
    <property type="project" value="TreeGrafter"/>
</dbReference>
<gene>
    <name evidence="3" type="primary">20353103</name>
    <name evidence="2" type="ORF">GGTG_12645</name>
</gene>
<evidence type="ECO:0000259" key="1">
    <source>
        <dbReference type="Pfam" id="PF00644"/>
    </source>
</evidence>
<dbReference type="GO" id="GO:0003950">
    <property type="term" value="F:NAD+ poly-ADP-ribosyltransferase activity"/>
    <property type="evidence" value="ECO:0007669"/>
    <property type="project" value="InterPro"/>
</dbReference>
<dbReference type="eggNOG" id="ENOG502S9G0">
    <property type="taxonomic scope" value="Eukaryota"/>
</dbReference>
<dbReference type="AlphaFoldDB" id="J3PGL6"/>
<dbReference type="GO" id="GO:0005634">
    <property type="term" value="C:nucleus"/>
    <property type="evidence" value="ECO:0007669"/>
    <property type="project" value="TreeGrafter"/>
</dbReference>
<name>J3PGL6_GAET3</name>
<feature type="domain" description="PARP catalytic" evidence="1">
    <location>
        <begin position="32"/>
        <end position="201"/>
    </location>
</feature>
<reference evidence="2" key="2">
    <citation type="submission" date="2010-07" db="EMBL/GenBank/DDBJ databases">
        <authorList>
            <consortium name="The Broad Institute Genome Sequencing Platform"/>
            <consortium name="Broad Institute Genome Sequencing Center for Infectious Disease"/>
            <person name="Ma L.-J."/>
            <person name="Dead R."/>
            <person name="Young S."/>
            <person name="Zeng Q."/>
            <person name="Koehrsen M."/>
            <person name="Alvarado L."/>
            <person name="Berlin A."/>
            <person name="Chapman S.B."/>
            <person name="Chen Z."/>
            <person name="Freedman E."/>
            <person name="Gellesch M."/>
            <person name="Goldberg J."/>
            <person name="Griggs A."/>
            <person name="Gujja S."/>
            <person name="Heilman E.R."/>
            <person name="Heiman D."/>
            <person name="Hepburn T."/>
            <person name="Howarth C."/>
            <person name="Jen D."/>
            <person name="Larson L."/>
            <person name="Mehta T."/>
            <person name="Neiman D."/>
            <person name="Pearson M."/>
            <person name="Roberts A."/>
            <person name="Saif S."/>
            <person name="Shea T."/>
            <person name="Shenoy N."/>
            <person name="Sisk P."/>
            <person name="Stolte C."/>
            <person name="Sykes S."/>
            <person name="Walk T."/>
            <person name="White J."/>
            <person name="Yandava C."/>
            <person name="Haas B."/>
            <person name="Nusbaum C."/>
            <person name="Birren B."/>
        </authorList>
    </citation>
    <scope>NUCLEOTIDE SEQUENCE</scope>
    <source>
        <strain evidence="2">R3-111a-1</strain>
    </source>
</reference>
<dbReference type="PANTHER" id="PTHR45740:SF2">
    <property type="entry name" value="POLY [ADP-RIBOSE] POLYMERASE"/>
    <property type="match status" value="1"/>
</dbReference>
<dbReference type="Gene3D" id="3.90.228.10">
    <property type="match status" value="1"/>
</dbReference>
<organism evidence="2">
    <name type="scientific">Gaeumannomyces tritici (strain R3-111a-1)</name>
    <name type="common">Wheat and barley take-all root rot fungus</name>
    <name type="synonym">Gaeumannomyces graminis var. tritici</name>
    <dbReference type="NCBI Taxonomy" id="644352"/>
    <lineage>
        <taxon>Eukaryota</taxon>
        <taxon>Fungi</taxon>
        <taxon>Dikarya</taxon>
        <taxon>Ascomycota</taxon>
        <taxon>Pezizomycotina</taxon>
        <taxon>Sordariomycetes</taxon>
        <taxon>Sordariomycetidae</taxon>
        <taxon>Magnaporthales</taxon>
        <taxon>Magnaporthaceae</taxon>
        <taxon>Gaeumannomyces</taxon>
    </lineage>
</organism>
<dbReference type="VEuPathDB" id="FungiDB:GGTG_12645"/>
<reference evidence="3" key="4">
    <citation type="journal article" date="2015" name="G3 (Bethesda)">
        <title>Genome sequences of three phytopathogenic species of the Magnaporthaceae family of fungi.</title>
        <authorList>
            <person name="Okagaki L.H."/>
            <person name="Nunes C.C."/>
            <person name="Sailsbery J."/>
            <person name="Clay B."/>
            <person name="Brown D."/>
            <person name="John T."/>
            <person name="Oh Y."/>
            <person name="Young N."/>
            <person name="Fitzgerald M."/>
            <person name="Haas B.J."/>
            <person name="Zeng Q."/>
            <person name="Young S."/>
            <person name="Adiconis X."/>
            <person name="Fan L."/>
            <person name="Levin J.Z."/>
            <person name="Mitchell T.K."/>
            <person name="Okubara P.A."/>
            <person name="Farman M.L."/>
            <person name="Kohn L.M."/>
            <person name="Birren B."/>
            <person name="Ma L.-J."/>
            <person name="Dean R.A."/>
        </authorList>
    </citation>
    <scope>NUCLEOTIDE SEQUENCE</scope>
    <source>
        <strain evidence="3">R3-111a-1</strain>
    </source>
</reference>
<reference evidence="3" key="5">
    <citation type="submission" date="2018-04" db="UniProtKB">
        <authorList>
            <consortium name="EnsemblFungi"/>
        </authorList>
    </citation>
    <scope>IDENTIFICATION</scope>
    <source>
        <strain evidence="3">R3-111a-1</strain>
    </source>
</reference>
<dbReference type="RefSeq" id="XP_009228810.1">
    <property type="nucleotide sequence ID" value="XM_009230546.1"/>
</dbReference>
<protein>
    <recommendedName>
        <fullName evidence="1">PARP catalytic domain-containing protein</fullName>
    </recommendedName>
</protein>
<sequence>MPPPLVVLPASHPKYEEYEAKFNAGWQHPGKSGNIKAIYYVRKDDLQESYRGRRFAAAWRAVGGDVEDLFHGTQRSCYIGEDRNNLDPCSSSECHVCGILRQSFKLGKAGFGRMFGPGIYTTPMVSKADIYAQNSHVRSRKHVIIVCRVITSCPQYLKKSDHGRTSPDRGYNCVKAVTKANGGAVEYPETIVYQEDYIVPVAILVYERDGWQPR</sequence>
<dbReference type="SUPFAM" id="SSF56399">
    <property type="entry name" value="ADP-ribosylation"/>
    <property type="match status" value="1"/>
</dbReference>
<dbReference type="GeneID" id="20353103"/>
<dbReference type="STRING" id="644352.J3PGL6"/>
<dbReference type="EnsemblFungi" id="EJT69762">
    <property type="protein sequence ID" value="EJT69762"/>
    <property type="gene ID" value="GGTG_12645"/>
</dbReference>
<keyword evidence="4" id="KW-1185">Reference proteome</keyword>
<accession>J3PGL6</accession>
<dbReference type="PANTHER" id="PTHR45740">
    <property type="entry name" value="POLY [ADP-RIBOSE] POLYMERASE"/>
    <property type="match status" value="1"/>
</dbReference>
<dbReference type="HOGENOM" id="CLU_039434_1_1_1"/>
<dbReference type="Pfam" id="PF00644">
    <property type="entry name" value="PARP"/>
    <property type="match status" value="1"/>
</dbReference>
<evidence type="ECO:0000313" key="3">
    <source>
        <dbReference type="EnsemblFungi" id="EJT69762"/>
    </source>
</evidence>
<evidence type="ECO:0000313" key="4">
    <source>
        <dbReference type="Proteomes" id="UP000006039"/>
    </source>
</evidence>
<evidence type="ECO:0000313" key="2">
    <source>
        <dbReference type="EMBL" id="EJT69762.1"/>
    </source>
</evidence>
<dbReference type="InterPro" id="IPR012317">
    <property type="entry name" value="Poly(ADP-ribose)pol_cat_dom"/>
</dbReference>
<proteinExistence type="predicted"/>